<gene>
    <name evidence="9" type="ORF">WNY77_18385</name>
</gene>
<dbReference type="Pfam" id="PF02687">
    <property type="entry name" value="FtsX"/>
    <property type="match status" value="1"/>
</dbReference>
<evidence type="ECO:0000256" key="5">
    <source>
        <dbReference type="ARBA" id="ARBA00023136"/>
    </source>
</evidence>
<keyword evidence="5 6" id="KW-0472">Membrane</keyword>
<evidence type="ECO:0000256" key="2">
    <source>
        <dbReference type="ARBA" id="ARBA00022475"/>
    </source>
</evidence>
<evidence type="ECO:0000259" key="7">
    <source>
        <dbReference type="Pfam" id="PF02687"/>
    </source>
</evidence>
<feature type="transmembrane region" description="Helical" evidence="6">
    <location>
        <begin position="325"/>
        <end position="357"/>
    </location>
</feature>
<accession>A0ABU9T113</accession>
<dbReference type="RefSeq" id="WP_342882535.1">
    <property type="nucleotide sequence ID" value="NZ_JBBMQS010000013.1"/>
</dbReference>
<sequence length="410" mass="44162">MLISLAWSSLCSRKKSVILTFLSLLISISVLISVEHIRQQAKTSFNRTISGADLIVGAPSGQLNLLLYSVFRMGDPTSNIDYQSYEMLKNDQQVAWAIPISLGDSHRGFRVLGTNGDYFTHYQFGDKKSLEFTAGKPFAGMFDTVIGADVAKTLGYQVGDEIVVAHGIGHTSFSHHDHSPFVISGILKPTGTPVDKSVHVTLPAIEAIHLPPSQLAKILDGGLEESVQPDSVTAVILGLKTKFATFKLQRDLNNYQADRLMAVLPGVALAELWQMMGTVENVLRVISVLVLLSSLFGLSTMLLASMNERKGEIAVLRTLGAGPSVIFGLVLLEALMLVVIAIASAILLVSGALALFSDELAAHYGLFLSANLLSWETLQIAVIITLASIITSVIPAFEAYKKALQSRLSA</sequence>
<feature type="transmembrane region" description="Helical" evidence="6">
    <location>
        <begin position="377"/>
        <end position="397"/>
    </location>
</feature>
<feature type="transmembrane region" description="Helical" evidence="6">
    <location>
        <begin position="282"/>
        <end position="304"/>
    </location>
</feature>
<feature type="domain" description="ABC3 transporter permease C-terminal" evidence="7">
    <location>
        <begin position="285"/>
        <end position="402"/>
    </location>
</feature>
<dbReference type="InterPro" id="IPR051125">
    <property type="entry name" value="ABC-4/HrtB_transporter"/>
</dbReference>
<dbReference type="Proteomes" id="UP001461163">
    <property type="component" value="Unassembled WGS sequence"/>
</dbReference>
<comment type="subcellular location">
    <subcellularLocation>
        <location evidence="1">Cell membrane</location>
        <topology evidence="1">Multi-pass membrane protein</topology>
    </subcellularLocation>
</comment>
<comment type="caution">
    <text evidence="9">The sequence shown here is derived from an EMBL/GenBank/DDBJ whole genome shotgun (WGS) entry which is preliminary data.</text>
</comment>
<protein>
    <submittedName>
        <fullName evidence="9">ABC transporter permease</fullName>
    </submittedName>
</protein>
<evidence type="ECO:0000256" key="4">
    <source>
        <dbReference type="ARBA" id="ARBA00022989"/>
    </source>
</evidence>
<keyword evidence="10" id="KW-1185">Reference proteome</keyword>
<evidence type="ECO:0000256" key="1">
    <source>
        <dbReference type="ARBA" id="ARBA00004651"/>
    </source>
</evidence>
<keyword evidence="3 6" id="KW-0812">Transmembrane</keyword>
<reference evidence="9 10" key="1">
    <citation type="submission" date="2024-03" db="EMBL/GenBank/DDBJ databases">
        <title>Community enrichment and isolation of bacterial strains for fucoidan degradation.</title>
        <authorList>
            <person name="Sichert A."/>
        </authorList>
    </citation>
    <scope>NUCLEOTIDE SEQUENCE [LARGE SCALE GENOMIC DNA]</scope>
    <source>
        <strain evidence="9 10">AS12</strain>
    </source>
</reference>
<evidence type="ECO:0000256" key="3">
    <source>
        <dbReference type="ARBA" id="ARBA00022692"/>
    </source>
</evidence>
<name>A0ABU9T113_9ALTE</name>
<evidence type="ECO:0000313" key="9">
    <source>
        <dbReference type="EMBL" id="MEM5499386.1"/>
    </source>
</evidence>
<dbReference type="PANTHER" id="PTHR43738:SF2">
    <property type="entry name" value="ABC TRANSPORTER PERMEASE"/>
    <property type="match status" value="1"/>
</dbReference>
<keyword evidence="4 6" id="KW-1133">Transmembrane helix</keyword>
<feature type="domain" description="MacB-like periplasmic core" evidence="8">
    <location>
        <begin position="18"/>
        <end position="204"/>
    </location>
</feature>
<dbReference type="InterPro" id="IPR003838">
    <property type="entry name" value="ABC3_permease_C"/>
</dbReference>
<keyword evidence="2" id="KW-1003">Cell membrane</keyword>
<dbReference type="Pfam" id="PF12704">
    <property type="entry name" value="MacB_PCD"/>
    <property type="match status" value="1"/>
</dbReference>
<proteinExistence type="predicted"/>
<evidence type="ECO:0000256" key="6">
    <source>
        <dbReference type="SAM" id="Phobius"/>
    </source>
</evidence>
<organism evidence="9 10">
    <name type="scientific">Paraglaciecola mesophila</name>
    <dbReference type="NCBI Taxonomy" id="197222"/>
    <lineage>
        <taxon>Bacteria</taxon>
        <taxon>Pseudomonadati</taxon>
        <taxon>Pseudomonadota</taxon>
        <taxon>Gammaproteobacteria</taxon>
        <taxon>Alteromonadales</taxon>
        <taxon>Alteromonadaceae</taxon>
        <taxon>Paraglaciecola</taxon>
    </lineage>
</organism>
<dbReference type="EMBL" id="JBBMQS010000013">
    <property type="protein sequence ID" value="MEM5499386.1"/>
    <property type="molecule type" value="Genomic_DNA"/>
</dbReference>
<dbReference type="PANTHER" id="PTHR43738">
    <property type="entry name" value="ABC TRANSPORTER, MEMBRANE PROTEIN"/>
    <property type="match status" value="1"/>
</dbReference>
<evidence type="ECO:0000313" key="10">
    <source>
        <dbReference type="Proteomes" id="UP001461163"/>
    </source>
</evidence>
<evidence type="ECO:0000259" key="8">
    <source>
        <dbReference type="Pfam" id="PF12704"/>
    </source>
</evidence>
<dbReference type="InterPro" id="IPR025857">
    <property type="entry name" value="MacB_PCD"/>
</dbReference>
<feature type="transmembrane region" description="Helical" evidence="6">
    <location>
        <begin position="16"/>
        <end position="34"/>
    </location>
</feature>